<dbReference type="CDD" id="cd08054">
    <property type="entry name" value="gp6"/>
    <property type="match status" value="1"/>
</dbReference>
<protein>
    <submittedName>
        <fullName evidence="1">Phage gp6-like head-tail connector protein</fullName>
    </submittedName>
</protein>
<comment type="caution">
    <text evidence="1">The sequence shown here is derived from an EMBL/GenBank/DDBJ whole genome shotgun (WGS) entry which is preliminary data.</text>
</comment>
<evidence type="ECO:0000313" key="2">
    <source>
        <dbReference type="Proteomes" id="UP000604730"/>
    </source>
</evidence>
<dbReference type="EMBL" id="JAEPRJ010000001">
    <property type="protein sequence ID" value="MBK5898660.1"/>
    <property type="molecule type" value="Genomic_DNA"/>
</dbReference>
<dbReference type="InterPro" id="IPR006450">
    <property type="entry name" value="Phage_HK97_gp6-like"/>
</dbReference>
<evidence type="ECO:0000313" key="1">
    <source>
        <dbReference type="EMBL" id="MBK5898660.1"/>
    </source>
</evidence>
<organism evidence="1 2">
    <name type="scientific">Catonella massiliensis</name>
    <dbReference type="NCBI Taxonomy" id="2799636"/>
    <lineage>
        <taxon>Bacteria</taxon>
        <taxon>Bacillati</taxon>
        <taxon>Bacillota</taxon>
        <taxon>Clostridia</taxon>
        <taxon>Lachnospirales</taxon>
        <taxon>Lachnospiraceae</taxon>
        <taxon>Catonella</taxon>
    </lineage>
</organism>
<reference evidence="1 2" key="1">
    <citation type="submission" date="2021-01" db="EMBL/GenBank/DDBJ databases">
        <title>Isolation and description of Catonella massiliensis sp. nov., a novel Catonella species, isolated from a stable periodontitis subject.</title>
        <authorList>
            <person name="Antezack A."/>
            <person name="Boxberger M."/>
            <person name="La Scola B."/>
            <person name="Monnet-Corti V."/>
        </authorList>
    </citation>
    <scope>NUCLEOTIDE SEQUENCE [LARGE SCALE GENOMIC DNA]</scope>
    <source>
        <strain evidence="1 2">Marseille-Q4567</strain>
    </source>
</reference>
<sequence>MKDSAVAHIKTYTGLDDESLDKYPDITQALFVLIADMFDNRNYQLDKAGGVNRMVMTILNSHSVNLL</sequence>
<proteinExistence type="predicted"/>
<name>A0ABS1J3P8_9FIRM</name>
<accession>A0ABS1J3P8</accession>
<dbReference type="Proteomes" id="UP000604730">
    <property type="component" value="Unassembled WGS sequence"/>
</dbReference>
<keyword evidence="2" id="KW-1185">Reference proteome</keyword>
<dbReference type="NCBIfam" id="TIGR01560">
    <property type="entry name" value="put_DNA_pack"/>
    <property type="match status" value="1"/>
</dbReference>
<gene>
    <name evidence="1" type="ORF">JJN12_12905</name>
</gene>